<accession>A0A9P9E481</accession>
<dbReference type="Gene3D" id="3.30.470.20">
    <property type="entry name" value="ATP-grasp fold, B domain"/>
    <property type="match status" value="1"/>
</dbReference>
<name>A0A9P9E481_9PLEO</name>
<protein>
    <recommendedName>
        <fullName evidence="3">ATP-grasp domain-containing protein</fullName>
    </recommendedName>
</protein>
<proteinExistence type="predicted"/>
<dbReference type="EMBL" id="JAGMWT010000003">
    <property type="protein sequence ID" value="KAH7132084.1"/>
    <property type="molecule type" value="Genomic_DNA"/>
</dbReference>
<evidence type="ECO:0000313" key="5">
    <source>
        <dbReference type="Proteomes" id="UP000700596"/>
    </source>
</evidence>
<dbReference type="InterPro" id="IPR011761">
    <property type="entry name" value="ATP-grasp"/>
</dbReference>
<keyword evidence="1" id="KW-0067">ATP-binding</keyword>
<feature type="transmembrane region" description="Helical" evidence="2">
    <location>
        <begin position="29"/>
        <end position="51"/>
    </location>
</feature>
<dbReference type="PROSITE" id="PS50975">
    <property type="entry name" value="ATP_GRASP"/>
    <property type="match status" value="1"/>
</dbReference>
<sequence>MSHFKSQAGRPSLPPPALFFYHHVPKNLFLIWLSLISLPFSIAVVIASYVVSFIDSKPKRTPTYTAKTPKTILVTGVSMTKGLTIARLLCRYTPHRIIGADIEPTALSLSPGRFSRSLDKFYTLAAPDGEDTEPYVDALLSLLKNEQVDLWISCSSVVSAIEDGQVMRLASSVLGSKFHAVQFGEDVVERLHSKDAFIDYIKSLELPVPESHRCTSASEVHGILSSVREEEGKGKAKKRFLMKPMGVDDRARNSMMTLLPLKTPEDTSNHVATLRVSTENPYILQQFIDSPEYCTHALVVRGKVKAFVACPSSELLMHYKALSPASKLSRAMLEFTRRVAGDGGEDFSGHLSFDFLVEEKGDEVMLWPIECNPRAHTAVILFENVPEMAAAYLSVFEEDIGEKHVDKDPVAPKMPCYSYYWVGHDLVYFVLIPFMELLHGIRTYRDVQDEFRTFFNHLLYWRDGTFTVWDPLPWLALYHLYWPGQFLNAIINGVGWSRINVSTTKVFEL</sequence>
<reference evidence="4" key="1">
    <citation type="journal article" date="2021" name="Nat. Commun.">
        <title>Genetic determinants of endophytism in the Arabidopsis root mycobiome.</title>
        <authorList>
            <person name="Mesny F."/>
            <person name="Miyauchi S."/>
            <person name="Thiergart T."/>
            <person name="Pickel B."/>
            <person name="Atanasova L."/>
            <person name="Karlsson M."/>
            <person name="Huettel B."/>
            <person name="Barry K.W."/>
            <person name="Haridas S."/>
            <person name="Chen C."/>
            <person name="Bauer D."/>
            <person name="Andreopoulos W."/>
            <person name="Pangilinan J."/>
            <person name="LaButti K."/>
            <person name="Riley R."/>
            <person name="Lipzen A."/>
            <person name="Clum A."/>
            <person name="Drula E."/>
            <person name="Henrissat B."/>
            <person name="Kohler A."/>
            <person name="Grigoriev I.V."/>
            <person name="Martin F.M."/>
            <person name="Hacquard S."/>
        </authorList>
    </citation>
    <scope>NUCLEOTIDE SEQUENCE</scope>
    <source>
        <strain evidence="4">MPI-CAGE-CH-0243</strain>
    </source>
</reference>
<evidence type="ECO:0000313" key="4">
    <source>
        <dbReference type="EMBL" id="KAH7132084.1"/>
    </source>
</evidence>
<dbReference type="SUPFAM" id="SSF56059">
    <property type="entry name" value="Glutathione synthetase ATP-binding domain-like"/>
    <property type="match status" value="1"/>
</dbReference>
<keyword evidence="2" id="KW-0812">Transmembrane</keyword>
<dbReference type="Gene3D" id="3.40.50.20">
    <property type="match status" value="1"/>
</dbReference>
<keyword evidence="5" id="KW-1185">Reference proteome</keyword>
<keyword evidence="2" id="KW-1133">Transmembrane helix</keyword>
<gene>
    <name evidence="4" type="ORF">B0J11DRAFT_520778</name>
</gene>
<organism evidence="4 5">
    <name type="scientific">Dendryphion nanum</name>
    <dbReference type="NCBI Taxonomy" id="256645"/>
    <lineage>
        <taxon>Eukaryota</taxon>
        <taxon>Fungi</taxon>
        <taxon>Dikarya</taxon>
        <taxon>Ascomycota</taxon>
        <taxon>Pezizomycotina</taxon>
        <taxon>Dothideomycetes</taxon>
        <taxon>Pleosporomycetidae</taxon>
        <taxon>Pleosporales</taxon>
        <taxon>Torulaceae</taxon>
        <taxon>Dendryphion</taxon>
    </lineage>
</organism>
<keyword evidence="2" id="KW-0472">Membrane</keyword>
<evidence type="ECO:0000259" key="3">
    <source>
        <dbReference type="PROSITE" id="PS50975"/>
    </source>
</evidence>
<evidence type="ECO:0000256" key="1">
    <source>
        <dbReference type="PROSITE-ProRule" id="PRU00409"/>
    </source>
</evidence>
<dbReference type="AlphaFoldDB" id="A0A9P9E481"/>
<dbReference type="Proteomes" id="UP000700596">
    <property type="component" value="Unassembled WGS sequence"/>
</dbReference>
<feature type="domain" description="ATP-grasp" evidence="3">
    <location>
        <begin position="198"/>
        <end position="404"/>
    </location>
</feature>
<dbReference type="GO" id="GO:0005524">
    <property type="term" value="F:ATP binding"/>
    <property type="evidence" value="ECO:0007669"/>
    <property type="project" value="UniProtKB-UniRule"/>
</dbReference>
<keyword evidence="1" id="KW-0547">Nucleotide-binding</keyword>
<dbReference type="OrthoDB" id="186626at2759"/>
<evidence type="ECO:0000256" key="2">
    <source>
        <dbReference type="SAM" id="Phobius"/>
    </source>
</evidence>
<comment type="caution">
    <text evidence="4">The sequence shown here is derived from an EMBL/GenBank/DDBJ whole genome shotgun (WGS) entry which is preliminary data.</text>
</comment>
<dbReference type="GO" id="GO:0046872">
    <property type="term" value="F:metal ion binding"/>
    <property type="evidence" value="ECO:0007669"/>
    <property type="project" value="InterPro"/>
</dbReference>